<dbReference type="SUPFAM" id="SSF48179">
    <property type="entry name" value="6-phosphogluconate dehydrogenase C-terminal domain-like"/>
    <property type="match status" value="1"/>
</dbReference>
<dbReference type="PRINTS" id="PR00084">
    <property type="entry name" value="MTLDHDRGNASE"/>
</dbReference>
<feature type="domain" description="Mannitol dehydrogenase N-terminal" evidence="8">
    <location>
        <begin position="19"/>
        <end position="216"/>
    </location>
</feature>
<evidence type="ECO:0000259" key="9">
    <source>
        <dbReference type="Pfam" id="PF08125"/>
    </source>
</evidence>
<evidence type="ECO:0000259" key="8">
    <source>
        <dbReference type="Pfam" id="PF01232"/>
    </source>
</evidence>
<dbReference type="NCBIfam" id="NF002652">
    <property type="entry name" value="PRK02318.2-5"/>
    <property type="match status" value="1"/>
</dbReference>
<dbReference type="InterPro" id="IPR013328">
    <property type="entry name" value="6PGD_dom2"/>
</dbReference>
<comment type="catalytic activity">
    <reaction evidence="7">
        <text>D-mannitol 1-phosphate + NAD(+) = beta-D-fructose 6-phosphate + NADH + H(+)</text>
        <dbReference type="Rhea" id="RHEA:19661"/>
        <dbReference type="ChEBI" id="CHEBI:15378"/>
        <dbReference type="ChEBI" id="CHEBI:57540"/>
        <dbReference type="ChEBI" id="CHEBI:57634"/>
        <dbReference type="ChEBI" id="CHEBI:57945"/>
        <dbReference type="ChEBI" id="CHEBI:61381"/>
        <dbReference type="EC" id="1.1.1.17"/>
    </reaction>
</comment>
<dbReference type="GO" id="GO:0019592">
    <property type="term" value="P:mannitol catabolic process"/>
    <property type="evidence" value="ECO:0007669"/>
    <property type="project" value="TreeGrafter"/>
</dbReference>
<protein>
    <recommendedName>
        <fullName evidence="4">Mannitol-1-phosphate 5-dehydrogenase</fullName>
        <ecNumber evidence="3">1.1.1.17</ecNumber>
    </recommendedName>
</protein>
<dbReference type="Pfam" id="PF01232">
    <property type="entry name" value="Mannitol_dh"/>
    <property type="match status" value="1"/>
</dbReference>
<dbReference type="EMBL" id="KN880490">
    <property type="protein sequence ID" value="KIY69123.1"/>
    <property type="molecule type" value="Genomic_DNA"/>
</dbReference>
<dbReference type="OrthoDB" id="418169at2759"/>
<evidence type="ECO:0000256" key="4">
    <source>
        <dbReference type="ARBA" id="ARBA00016219"/>
    </source>
</evidence>
<dbReference type="PROSITE" id="PS00974">
    <property type="entry name" value="MANNITOL_DHGENASE"/>
    <property type="match status" value="1"/>
</dbReference>
<evidence type="ECO:0000256" key="3">
    <source>
        <dbReference type="ARBA" id="ARBA00012939"/>
    </source>
</evidence>
<dbReference type="Gene3D" id="1.10.1040.10">
    <property type="entry name" value="N-(1-d-carboxylethyl)-l-norvaline Dehydrogenase, domain 2"/>
    <property type="match status" value="1"/>
</dbReference>
<reference evidence="10 11" key="1">
    <citation type="journal article" date="2015" name="Fungal Genet. Biol.">
        <title>Evolution of novel wood decay mechanisms in Agaricales revealed by the genome sequences of Fistulina hepatica and Cylindrobasidium torrendii.</title>
        <authorList>
            <person name="Floudas D."/>
            <person name="Held B.W."/>
            <person name="Riley R."/>
            <person name="Nagy L.G."/>
            <person name="Koehler G."/>
            <person name="Ransdell A.S."/>
            <person name="Younus H."/>
            <person name="Chow J."/>
            <person name="Chiniquy J."/>
            <person name="Lipzen A."/>
            <person name="Tritt A."/>
            <person name="Sun H."/>
            <person name="Haridas S."/>
            <person name="LaButti K."/>
            <person name="Ohm R.A."/>
            <person name="Kues U."/>
            <person name="Blanchette R.A."/>
            <person name="Grigoriev I.V."/>
            <person name="Minto R.E."/>
            <person name="Hibbett D.S."/>
        </authorList>
    </citation>
    <scope>NUCLEOTIDE SEQUENCE [LARGE SCALE GENOMIC DNA]</scope>
    <source>
        <strain evidence="10 11">FP15055 ss-10</strain>
    </source>
</reference>
<evidence type="ECO:0000313" key="11">
    <source>
        <dbReference type="Proteomes" id="UP000054007"/>
    </source>
</evidence>
<dbReference type="InterPro" id="IPR036291">
    <property type="entry name" value="NAD(P)-bd_dom_sf"/>
</dbReference>
<keyword evidence="11" id="KW-1185">Reference proteome</keyword>
<dbReference type="NCBIfam" id="NF002646">
    <property type="entry name" value="PRK02318.1-2"/>
    <property type="match status" value="1"/>
</dbReference>
<dbReference type="EC" id="1.1.1.17" evidence="3"/>
<comment type="similarity">
    <text evidence="1">Belongs to the mannitol dehydrogenase family.</text>
</comment>
<dbReference type="PANTHER" id="PTHR30524:SF0">
    <property type="entry name" value="ALTRONATE OXIDOREDUCTASE-RELATED"/>
    <property type="match status" value="1"/>
</dbReference>
<dbReference type="InterPro" id="IPR000669">
    <property type="entry name" value="Mannitol_DH"/>
</dbReference>
<feature type="domain" description="Mannitol dehydrogenase C-terminal" evidence="9">
    <location>
        <begin position="225"/>
        <end position="384"/>
    </location>
</feature>
<accession>A0A0D7BF19</accession>
<evidence type="ECO:0000313" key="10">
    <source>
        <dbReference type="EMBL" id="KIY69123.1"/>
    </source>
</evidence>
<dbReference type="InterPro" id="IPR023027">
    <property type="entry name" value="Mannitol_DH_CS"/>
</dbReference>
<dbReference type="Proteomes" id="UP000054007">
    <property type="component" value="Unassembled WGS sequence"/>
</dbReference>
<dbReference type="GO" id="GO:0005829">
    <property type="term" value="C:cytosol"/>
    <property type="evidence" value="ECO:0007669"/>
    <property type="project" value="TreeGrafter"/>
</dbReference>
<dbReference type="Gene3D" id="3.40.50.720">
    <property type="entry name" value="NAD(P)-binding Rossmann-like Domain"/>
    <property type="match status" value="1"/>
</dbReference>
<organism evidence="10 11">
    <name type="scientific">Cylindrobasidium torrendii FP15055 ss-10</name>
    <dbReference type="NCBI Taxonomy" id="1314674"/>
    <lineage>
        <taxon>Eukaryota</taxon>
        <taxon>Fungi</taxon>
        <taxon>Dikarya</taxon>
        <taxon>Basidiomycota</taxon>
        <taxon>Agaricomycotina</taxon>
        <taxon>Agaricomycetes</taxon>
        <taxon>Agaricomycetidae</taxon>
        <taxon>Agaricales</taxon>
        <taxon>Marasmiineae</taxon>
        <taxon>Physalacriaceae</taxon>
        <taxon>Cylindrobasidium</taxon>
    </lineage>
</organism>
<dbReference type="GO" id="GO:0008926">
    <property type="term" value="F:mannitol-1-phosphate 5-dehydrogenase activity"/>
    <property type="evidence" value="ECO:0007669"/>
    <property type="project" value="UniProtKB-EC"/>
</dbReference>
<evidence type="ECO:0000256" key="6">
    <source>
        <dbReference type="ARBA" id="ARBA00023027"/>
    </source>
</evidence>
<sequence length="413" mass="46384">MSRPALTHKGTGLTCHRKHAIHFGAGNIGRGFIGPLLVRSGYHVIFLDVQQDIIDELNREHHYDVNILDLEADNKQEVRHVTGFHTKDESALEAIAQAEIITTSVGPKILERIAPTIAEGLLKRRDGEFADLDLTVIACENMINATDSLKGHVVAALKARGETDIDGLFRPIGFANCEVDRIIPPYTGGNPLDVGVEGFYEWTVEKSKVRPPTLAVEGMNLQDSLEPFLERKLYTLNCGHAMLAFTGYIKGLKTIDEAVHDEQCRHIAKHAIQESGAALIRKHGFTEEEHREYIDRTMTRYANPNIKDQLERVARNPKSKLAPNERLVGAANMCRQYGLPRKNLMKGIAAAFHFDVDEDEEALQLVKLVKDEGIETAIEKTTEYKKGSKEHSDILQYYHEWKEQTARSFEEGV</sequence>
<dbReference type="InterPro" id="IPR008927">
    <property type="entry name" value="6-PGluconate_DH-like_C_sf"/>
</dbReference>
<dbReference type="HAMAP" id="MF_00196">
    <property type="entry name" value="Mannitol_dehydrog"/>
    <property type="match status" value="1"/>
</dbReference>
<dbReference type="InterPro" id="IPR013131">
    <property type="entry name" value="Mannitol_DH_N"/>
</dbReference>
<dbReference type="PANTHER" id="PTHR30524">
    <property type="entry name" value="MANNITOL-1-PHOSPHATE 5-DEHYDROGENASE"/>
    <property type="match status" value="1"/>
</dbReference>
<evidence type="ECO:0000256" key="5">
    <source>
        <dbReference type="ARBA" id="ARBA00023002"/>
    </source>
</evidence>
<dbReference type="InterPro" id="IPR023028">
    <property type="entry name" value="Mannitol_1_phos_5_DH"/>
</dbReference>
<keyword evidence="6" id="KW-0520">NAD</keyword>
<name>A0A0D7BF19_9AGAR</name>
<proteinExistence type="inferred from homology"/>
<gene>
    <name evidence="10" type="ORF">CYLTODRAFT_373361</name>
</gene>
<keyword evidence="5" id="KW-0560">Oxidoreductase</keyword>
<dbReference type="STRING" id="1314674.A0A0D7BF19"/>
<comment type="subunit">
    <text evidence="2">Monomer.</text>
</comment>
<dbReference type="Pfam" id="PF08125">
    <property type="entry name" value="Mannitol_dh_C"/>
    <property type="match status" value="1"/>
</dbReference>
<dbReference type="AlphaFoldDB" id="A0A0D7BF19"/>
<dbReference type="InterPro" id="IPR013118">
    <property type="entry name" value="Mannitol_DH_C"/>
</dbReference>
<evidence type="ECO:0000256" key="2">
    <source>
        <dbReference type="ARBA" id="ARBA00011245"/>
    </source>
</evidence>
<evidence type="ECO:0000256" key="7">
    <source>
        <dbReference type="ARBA" id="ARBA00048615"/>
    </source>
</evidence>
<dbReference type="SUPFAM" id="SSF51735">
    <property type="entry name" value="NAD(P)-binding Rossmann-fold domains"/>
    <property type="match status" value="1"/>
</dbReference>
<evidence type="ECO:0000256" key="1">
    <source>
        <dbReference type="ARBA" id="ARBA00006541"/>
    </source>
</evidence>